<feature type="transmembrane region" description="Helical" evidence="7">
    <location>
        <begin position="206"/>
        <end position="224"/>
    </location>
</feature>
<comment type="subcellular location">
    <subcellularLocation>
        <location evidence="1">Endoplasmic reticulum membrane</location>
        <topology evidence="1">Multi-pass membrane protein</topology>
    </subcellularLocation>
</comment>
<accession>A0A081CK92</accession>
<protein>
    <recommendedName>
        <fullName evidence="10">Endoplasmic reticulum-based factor for assembly of V-ATPase</fullName>
    </recommendedName>
</protein>
<reference evidence="8" key="1">
    <citation type="submission" date="2014-07" db="EMBL/GenBank/DDBJ databases">
        <title>Draft genome sequence of the yeast Pseudozyma antarctica JCM 10317 known as a producer of lipase B which used in a wide range of industrial applications.</title>
        <authorList>
            <person name="Morita T."/>
            <person name="Saika A."/>
            <person name="Koike H."/>
        </authorList>
    </citation>
    <scope>NUCLEOTIDE SEQUENCE</scope>
    <source>
        <strain evidence="8">JCM 10317</strain>
    </source>
</reference>
<dbReference type="PANTHER" id="PTHR31394:SF1">
    <property type="entry name" value="TRANSMEMBRANE PROTEIN 199"/>
    <property type="match status" value="1"/>
</dbReference>
<dbReference type="AlphaFoldDB" id="A0A081CK92"/>
<keyword evidence="2 7" id="KW-0812">Transmembrane</keyword>
<evidence type="ECO:0000256" key="6">
    <source>
        <dbReference type="SAM" id="MobiDB-lite"/>
    </source>
</evidence>
<dbReference type="GeneID" id="26306174"/>
<keyword evidence="4 7" id="KW-1133">Transmembrane helix</keyword>
<dbReference type="HOGENOM" id="CLU_928115_0_0_1"/>
<dbReference type="InterPro" id="IPR021013">
    <property type="entry name" value="ATPase_Vma12"/>
</dbReference>
<evidence type="ECO:0000256" key="5">
    <source>
        <dbReference type="ARBA" id="ARBA00023136"/>
    </source>
</evidence>
<evidence type="ECO:0008006" key="10">
    <source>
        <dbReference type="Google" id="ProtNLM"/>
    </source>
</evidence>
<gene>
    <name evidence="8" type="ORF">PAN0_016d5314</name>
</gene>
<evidence type="ECO:0000256" key="7">
    <source>
        <dbReference type="SAM" id="Phobius"/>
    </source>
</evidence>
<dbReference type="Proteomes" id="UP000053758">
    <property type="component" value="Unassembled WGS sequence"/>
</dbReference>
<evidence type="ECO:0000256" key="3">
    <source>
        <dbReference type="ARBA" id="ARBA00022824"/>
    </source>
</evidence>
<feature type="region of interest" description="Disordered" evidence="6">
    <location>
        <begin position="274"/>
        <end position="310"/>
    </location>
</feature>
<dbReference type="EMBL" id="DF830083">
    <property type="protein sequence ID" value="GAK67088.1"/>
    <property type="molecule type" value="Genomic_DNA"/>
</dbReference>
<dbReference type="RefSeq" id="XP_014654741.1">
    <property type="nucleotide sequence ID" value="XM_014799255.1"/>
</dbReference>
<evidence type="ECO:0000313" key="9">
    <source>
        <dbReference type="Proteomes" id="UP000053758"/>
    </source>
</evidence>
<evidence type="ECO:0000256" key="1">
    <source>
        <dbReference type="ARBA" id="ARBA00004477"/>
    </source>
</evidence>
<evidence type="ECO:0000256" key="4">
    <source>
        <dbReference type="ARBA" id="ARBA00022989"/>
    </source>
</evidence>
<feature type="region of interest" description="Disordered" evidence="6">
    <location>
        <begin position="42"/>
        <end position="62"/>
    </location>
</feature>
<dbReference type="Pfam" id="PF11712">
    <property type="entry name" value="Vma12"/>
    <property type="match status" value="1"/>
</dbReference>
<proteinExistence type="predicted"/>
<organism evidence="8">
    <name type="scientific">Pseudozyma antarctica</name>
    <name type="common">Yeast</name>
    <name type="synonym">Candida antarctica</name>
    <dbReference type="NCBI Taxonomy" id="84753"/>
    <lineage>
        <taxon>Eukaryota</taxon>
        <taxon>Fungi</taxon>
        <taxon>Dikarya</taxon>
        <taxon>Basidiomycota</taxon>
        <taxon>Ustilaginomycotina</taxon>
        <taxon>Ustilaginomycetes</taxon>
        <taxon>Ustilaginales</taxon>
        <taxon>Ustilaginaceae</taxon>
        <taxon>Moesziomyces</taxon>
    </lineage>
</organism>
<evidence type="ECO:0000256" key="2">
    <source>
        <dbReference type="ARBA" id="ARBA00022692"/>
    </source>
</evidence>
<keyword evidence="9" id="KW-1185">Reference proteome</keyword>
<name>A0A081CK92_PSEA2</name>
<evidence type="ECO:0000313" key="8">
    <source>
        <dbReference type="EMBL" id="GAK67088.1"/>
    </source>
</evidence>
<dbReference type="PANTHER" id="PTHR31394">
    <property type="entry name" value="TRANSMEMBRANE PROTEIN 199"/>
    <property type="match status" value="1"/>
</dbReference>
<feature type="compositionally biased region" description="Basic and acidic residues" evidence="6">
    <location>
        <begin position="301"/>
        <end position="310"/>
    </location>
</feature>
<feature type="transmembrane region" description="Helical" evidence="7">
    <location>
        <begin position="236"/>
        <end position="255"/>
    </location>
</feature>
<feature type="compositionally biased region" description="Polar residues" evidence="6">
    <location>
        <begin position="289"/>
        <end position="300"/>
    </location>
</feature>
<dbReference type="GO" id="GO:0005789">
    <property type="term" value="C:endoplasmic reticulum membrane"/>
    <property type="evidence" value="ECO:0007669"/>
    <property type="project" value="UniProtKB-SubCell"/>
</dbReference>
<dbReference type="GO" id="GO:0070072">
    <property type="term" value="P:vacuolar proton-transporting V-type ATPase complex assembly"/>
    <property type="evidence" value="ECO:0007669"/>
    <property type="project" value="InterPro"/>
</dbReference>
<keyword evidence="3" id="KW-0256">Endoplasmic reticulum</keyword>
<feature type="compositionally biased region" description="Polar residues" evidence="6">
    <location>
        <begin position="46"/>
        <end position="59"/>
    </location>
</feature>
<sequence>MTKLILSPSISRRLRDLAVTNSKHDALEALRAALADQPLQHAEKMTAQSPAVPTTSTSSEKQDQAVVLEHTLLISIASWASTQPGADGNGVNDGACKLSALVRGSRVYVPPKPVFQRSKELEESLAAIRKAQEQAEYSRMSSSTTHTPGAYKISTSYTNIAGVDPTLPLAQRFASSTPTSLDPASRKAMAENEEQAWRDAQRQLSVMLNIFLSALATATAAWWASGNATPAHKVLVSMFVALLTALAEIVLYNRYHIYVSQSKKIKAARLKGSDVKSNLPPSFAPLQLDTLQPSKQSTQPQKRDKSALST</sequence>
<keyword evidence="5 7" id="KW-0472">Membrane</keyword>